<dbReference type="SUPFAM" id="SSF75217">
    <property type="entry name" value="alpha/beta knot"/>
    <property type="match status" value="1"/>
</dbReference>
<dbReference type="PANTHER" id="PTHR46429">
    <property type="entry name" value="23S RRNA (GUANOSINE-2'-O-)-METHYLTRANSFERASE RLMB"/>
    <property type="match status" value="1"/>
</dbReference>
<dbReference type="InterPro" id="IPR004441">
    <property type="entry name" value="rRNA_MeTrfase_TrmH"/>
</dbReference>
<dbReference type="GO" id="GO:0008173">
    <property type="term" value="F:RNA methyltransferase activity"/>
    <property type="evidence" value="ECO:0007669"/>
    <property type="project" value="InterPro"/>
</dbReference>
<dbReference type="GO" id="GO:0003723">
    <property type="term" value="F:RNA binding"/>
    <property type="evidence" value="ECO:0007669"/>
    <property type="project" value="InterPro"/>
</dbReference>
<dbReference type="CDD" id="cd18082">
    <property type="entry name" value="SpoU-like_family"/>
    <property type="match status" value="1"/>
</dbReference>
<proteinExistence type="predicted"/>
<dbReference type="EMBL" id="BMGL01000010">
    <property type="protein sequence ID" value="GGE17292.1"/>
    <property type="molecule type" value="Genomic_DNA"/>
</dbReference>
<accession>A0A916ZWV4</accession>
<dbReference type="InterPro" id="IPR029028">
    <property type="entry name" value="Alpha/beta_knot_MTases"/>
</dbReference>
<dbReference type="GO" id="GO:0032259">
    <property type="term" value="P:methylation"/>
    <property type="evidence" value="ECO:0007669"/>
    <property type="project" value="UniProtKB-KW"/>
</dbReference>
<feature type="domain" description="tRNA/rRNA methyltransferase SpoU type" evidence="3">
    <location>
        <begin position="19"/>
        <end position="160"/>
    </location>
</feature>
<dbReference type="Proteomes" id="UP000599688">
    <property type="component" value="Unassembled WGS sequence"/>
</dbReference>
<evidence type="ECO:0000313" key="5">
    <source>
        <dbReference type="Proteomes" id="UP000599688"/>
    </source>
</evidence>
<dbReference type="RefSeq" id="WP_188406537.1">
    <property type="nucleotide sequence ID" value="NZ_BMGL01000010.1"/>
</dbReference>
<dbReference type="Gene3D" id="3.40.1280.10">
    <property type="match status" value="1"/>
</dbReference>
<keyword evidence="1" id="KW-0489">Methyltransferase</keyword>
<name>A0A916ZWV4_9FLAO</name>
<dbReference type="GO" id="GO:0005829">
    <property type="term" value="C:cytosol"/>
    <property type="evidence" value="ECO:0007669"/>
    <property type="project" value="TreeGrafter"/>
</dbReference>
<keyword evidence="2" id="KW-0808">Transferase</keyword>
<dbReference type="GO" id="GO:0006396">
    <property type="term" value="P:RNA processing"/>
    <property type="evidence" value="ECO:0007669"/>
    <property type="project" value="InterPro"/>
</dbReference>
<evidence type="ECO:0000259" key="3">
    <source>
        <dbReference type="Pfam" id="PF00588"/>
    </source>
</evidence>
<dbReference type="PANTHER" id="PTHR46429:SF1">
    <property type="entry name" value="23S RRNA (GUANOSINE-2'-O-)-METHYLTRANSFERASE RLMB"/>
    <property type="match status" value="1"/>
</dbReference>
<evidence type="ECO:0000313" key="4">
    <source>
        <dbReference type="EMBL" id="GGE17292.1"/>
    </source>
</evidence>
<sequence length="165" mass="18537">MAEQLQHYNTTLLQHDLKIVIACNFITSPANLGMIFRNAEAFGVKKILLSPENASFLESNRFKKIARNTSKLIKHEIIHSLANTLNTYKLDKYSVFALELTSKSKSIQQTQFSKQVCIVLGNENYGIPATILQDCHQQIHIDLFGKNSSINVAQALGISLFELTK</sequence>
<dbReference type="Pfam" id="PF00588">
    <property type="entry name" value="SpoU_methylase"/>
    <property type="match status" value="1"/>
</dbReference>
<comment type="caution">
    <text evidence="4">The sequence shown here is derived from an EMBL/GenBank/DDBJ whole genome shotgun (WGS) entry which is preliminary data.</text>
</comment>
<protein>
    <recommendedName>
        <fullName evidence="3">tRNA/rRNA methyltransferase SpoU type domain-containing protein</fullName>
    </recommendedName>
</protein>
<dbReference type="AlphaFoldDB" id="A0A916ZWV4"/>
<organism evidence="4 5">
    <name type="scientific">Psychroflexus salis</name>
    <dbReference type="NCBI Taxonomy" id="1526574"/>
    <lineage>
        <taxon>Bacteria</taxon>
        <taxon>Pseudomonadati</taxon>
        <taxon>Bacteroidota</taxon>
        <taxon>Flavobacteriia</taxon>
        <taxon>Flavobacteriales</taxon>
        <taxon>Flavobacteriaceae</taxon>
        <taxon>Psychroflexus</taxon>
    </lineage>
</organism>
<keyword evidence="5" id="KW-1185">Reference proteome</keyword>
<dbReference type="InterPro" id="IPR029026">
    <property type="entry name" value="tRNA_m1G_MTases_N"/>
</dbReference>
<reference evidence="4 5" key="1">
    <citation type="journal article" date="2014" name="Int. J. Syst. Evol. Microbiol.">
        <title>Complete genome sequence of Corynebacterium casei LMG S-19264T (=DSM 44701T), isolated from a smear-ripened cheese.</title>
        <authorList>
            <consortium name="US DOE Joint Genome Institute (JGI-PGF)"/>
            <person name="Walter F."/>
            <person name="Albersmeier A."/>
            <person name="Kalinowski J."/>
            <person name="Ruckert C."/>
        </authorList>
    </citation>
    <scope>NUCLEOTIDE SEQUENCE [LARGE SCALE GENOMIC DNA]</scope>
    <source>
        <strain evidence="4 5">CGMCC 1.12925</strain>
    </source>
</reference>
<evidence type="ECO:0000256" key="1">
    <source>
        <dbReference type="ARBA" id="ARBA00022603"/>
    </source>
</evidence>
<dbReference type="InterPro" id="IPR001537">
    <property type="entry name" value="SpoU_MeTrfase"/>
</dbReference>
<evidence type="ECO:0000256" key="2">
    <source>
        <dbReference type="ARBA" id="ARBA00022679"/>
    </source>
</evidence>
<gene>
    <name evidence="4" type="ORF">GCM10010831_18210</name>
</gene>